<gene>
    <name evidence="4" type="ORF">ACFP1Z_16270</name>
</gene>
<dbReference type="EMBL" id="JBHSPB010000009">
    <property type="protein sequence ID" value="MFC5721729.1"/>
    <property type="molecule type" value="Genomic_DNA"/>
</dbReference>
<keyword evidence="2" id="KW-0813">Transport</keyword>
<dbReference type="Gene3D" id="3.40.190.10">
    <property type="entry name" value="Periplasmic binding protein-like II"/>
    <property type="match status" value="2"/>
</dbReference>
<proteinExistence type="inferred from homology"/>
<comment type="similarity">
    <text evidence="1">Belongs to the bacterial solute-binding protein 1 family.</text>
</comment>
<feature type="transmembrane region" description="Helical" evidence="3">
    <location>
        <begin position="220"/>
        <end position="239"/>
    </location>
</feature>
<keyword evidence="3" id="KW-0472">Membrane</keyword>
<reference evidence="5" key="1">
    <citation type="journal article" date="2019" name="Int. J. Syst. Evol. Microbiol.">
        <title>The Global Catalogue of Microorganisms (GCM) 10K type strain sequencing project: providing services to taxonomists for standard genome sequencing and annotation.</title>
        <authorList>
            <consortium name="The Broad Institute Genomics Platform"/>
            <consortium name="The Broad Institute Genome Sequencing Center for Infectious Disease"/>
            <person name="Wu L."/>
            <person name="Ma J."/>
        </authorList>
    </citation>
    <scope>NUCLEOTIDE SEQUENCE [LARGE SCALE GENOMIC DNA]</scope>
    <source>
        <strain evidence="5">CGMCC 4.7304</strain>
    </source>
</reference>
<dbReference type="InterPro" id="IPR050490">
    <property type="entry name" value="Bact_solute-bd_prot1"/>
</dbReference>
<feature type="transmembrane region" description="Helical" evidence="3">
    <location>
        <begin position="186"/>
        <end position="208"/>
    </location>
</feature>
<evidence type="ECO:0000313" key="4">
    <source>
        <dbReference type="EMBL" id="MFC5721729.1"/>
    </source>
</evidence>
<protein>
    <submittedName>
        <fullName evidence="4">ABC transporter substrate-binding protein</fullName>
    </submittedName>
</protein>
<accession>A0ABW0Z2N6</accession>
<evidence type="ECO:0000256" key="3">
    <source>
        <dbReference type="SAM" id="Phobius"/>
    </source>
</evidence>
<dbReference type="PANTHER" id="PTHR43649">
    <property type="entry name" value="ARABINOSE-BINDING PROTEIN-RELATED"/>
    <property type="match status" value="1"/>
</dbReference>
<evidence type="ECO:0000313" key="5">
    <source>
        <dbReference type="Proteomes" id="UP001596083"/>
    </source>
</evidence>
<organism evidence="4 5">
    <name type="scientific">Streptomyces gamaensis</name>
    <dbReference type="NCBI Taxonomy" id="1763542"/>
    <lineage>
        <taxon>Bacteria</taxon>
        <taxon>Bacillati</taxon>
        <taxon>Actinomycetota</taxon>
        <taxon>Actinomycetes</taxon>
        <taxon>Kitasatosporales</taxon>
        <taxon>Streptomycetaceae</taxon>
        <taxon>Streptomyces</taxon>
    </lineage>
</organism>
<keyword evidence="3" id="KW-0812">Transmembrane</keyword>
<evidence type="ECO:0000256" key="1">
    <source>
        <dbReference type="ARBA" id="ARBA00008520"/>
    </source>
</evidence>
<feature type="transmembrane region" description="Helical" evidence="3">
    <location>
        <begin position="284"/>
        <end position="303"/>
    </location>
</feature>
<feature type="transmembrane region" description="Helical" evidence="3">
    <location>
        <begin position="15"/>
        <end position="36"/>
    </location>
</feature>
<name>A0ABW0Z2N6_9ACTN</name>
<dbReference type="Proteomes" id="UP001596083">
    <property type="component" value="Unassembled WGS sequence"/>
</dbReference>
<dbReference type="RefSeq" id="WP_390317074.1">
    <property type="nucleotide sequence ID" value="NZ_JBHSPB010000009.1"/>
</dbReference>
<feature type="transmembrane region" description="Helical" evidence="3">
    <location>
        <begin position="335"/>
        <end position="353"/>
    </location>
</feature>
<evidence type="ECO:0000256" key="2">
    <source>
        <dbReference type="ARBA" id="ARBA00022448"/>
    </source>
</evidence>
<comment type="caution">
    <text evidence="4">The sequence shown here is derived from an EMBL/GenBank/DDBJ whole genome shotgun (WGS) entry which is preliminary data.</text>
</comment>
<keyword evidence="5" id="KW-1185">Reference proteome</keyword>
<dbReference type="PANTHER" id="PTHR43649:SF29">
    <property type="entry name" value="OSMOPROTECTIVE COMPOUNDS-BINDING PROTEIN GGTB"/>
    <property type="match status" value="1"/>
</dbReference>
<dbReference type="SUPFAM" id="SSF53850">
    <property type="entry name" value="Periplasmic binding protein-like II"/>
    <property type="match status" value="1"/>
</dbReference>
<sequence>MTAAADTRRRLLRRLVVLLVTIDLAFGALFAAYWGVSRNSEPVHEKTIPAIQQVTAAEQALRQSYTAATDILRKETASTEGAGEEYRTKYDSAYRSLWGAALITPATGPELGNAADQLGTYASLIEQAARNAGNAPLREAYLSYAGQTLDGIPDGKDGLYAQLHKAQRDQLRALHGQTHFSWLRCLSWTLALALWTALVVLFVSTQLFLRRHFRRRYNTWLLAGTVLLTVAVPLAVVGLEIQGRLSSAGHAVLALYDGQGRLVKPGLDITGARDGTRAGWRAGITNWIPFLAAPLAALVVLGLQPRIDEYRFRHGGSQGATRTPLRQRPRRRLRAWHAAVIALALSVLVYGTVERSGLLGPHEKPMTVLAPWSGTEEKAFRAVLRQFSKDTGAKEPSYEGTTAQRSVLLSRIAGGNPPDIAILSSLGEITDYVGNGPNLLRPLADVLGEDTLRRSGQPWAQSSGHVYAVPVKADLKSIAWYDKDAHPDPGQLPALARDGANWCAGMGDGATSGWPGTDWIEDLLLLHSGKDAYRQWAHGELRWDSDQVRGAWEEFGRIFPPGREDPALRQNYRQGLYDPGQRCELQHQASYVRSTYKKKGANPDFVFTAGLLPGTDSRSTVREASADYVSLFGKSRQAERLLKYLLGPEARRAWIKAATNNGTDIGFRPFFVDDSGLDPPADRVERRINDALHHTRDLCLDASDSMPPRMRAAFHQAVLEYLSRPDSTVLRQILKGLDDLREILRNQFAVLPPVCG</sequence>
<keyword evidence="3" id="KW-1133">Transmembrane helix</keyword>